<dbReference type="SMART" id="SM00388">
    <property type="entry name" value="HisKA"/>
    <property type="match status" value="1"/>
</dbReference>
<dbReference type="InterPro" id="IPR011006">
    <property type="entry name" value="CheY-like_superfamily"/>
</dbReference>
<dbReference type="AlphaFoldDB" id="C9Y904"/>
<comment type="function">
    <text evidence="11">Member of the two-component regulatory system BvgS/BvgA. Phosphorylates BvgA via a four-step phosphorelay in response to environmental signals.</text>
</comment>
<keyword evidence="10" id="KW-0843">Virulence</keyword>
<dbReference type="Gene3D" id="3.40.50.2300">
    <property type="match status" value="1"/>
</dbReference>
<keyword evidence="8" id="KW-0067">ATP-binding</keyword>
<keyword evidence="3 15" id="KW-0597">Phosphoprotein</keyword>
<evidence type="ECO:0000256" key="13">
    <source>
        <dbReference type="ARBA" id="ARBA00068150"/>
    </source>
</evidence>
<keyword evidence="16" id="KW-0175">Coiled coil</keyword>
<dbReference type="PROSITE" id="PS50109">
    <property type="entry name" value="HIS_KIN"/>
    <property type="match status" value="1"/>
</dbReference>
<feature type="transmembrane region" description="Helical" evidence="17">
    <location>
        <begin position="179"/>
        <end position="202"/>
    </location>
</feature>
<dbReference type="PRINTS" id="PR00344">
    <property type="entry name" value="BCTRLSENSOR"/>
</dbReference>
<keyword evidence="6" id="KW-0547">Nucleotide-binding</keyword>
<evidence type="ECO:0000256" key="7">
    <source>
        <dbReference type="ARBA" id="ARBA00022777"/>
    </source>
</evidence>
<accession>C9Y904</accession>
<evidence type="ECO:0000256" key="14">
    <source>
        <dbReference type="ARBA" id="ARBA00070152"/>
    </source>
</evidence>
<dbReference type="SUPFAM" id="SSF52172">
    <property type="entry name" value="CheY-like"/>
    <property type="match status" value="1"/>
</dbReference>
<dbReference type="SUPFAM" id="SSF47384">
    <property type="entry name" value="Homodimeric domain of signal transducing histidine kinase"/>
    <property type="match status" value="1"/>
</dbReference>
<keyword evidence="5" id="KW-0732">Signal</keyword>
<evidence type="ECO:0000313" key="20">
    <source>
        <dbReference type="EMBL" id="CBA28192.1"/>
    </source>
</evidence>
<dbReference type="CDD" id="cd16922">
    <property type="entry name" value="HATPase_EvgS-ArcB-TorS-like"/>
    <property type="match status" value="1"/>
</dbReference>
<evidence type="ECO:0000256" key="15">
    <source>
        <dbReference type="PROSITE-ProRule" id="PRU00169"/>
    </source>
</evidence>
<evidence type="ECO:0000256" key="16">
    <source>
        <dbReference type="SAM" id="Coils"/>
    </source>
</evidence>
<dbReference type="SMART" id="SM00387">
    <property type="entry name" value="HATPase_c"/>
    <property type="match status" value="1"/>
</dbReference>
<dbReference type="Pfam" id="PF00512">
    <property type="entry name" value="HisKA"/>
    <property type="match status" value="1"/>
</dbReference>
<dbReference type="InterPro" id="IPR036890">
    <property type="entry name" value="HATPase_C_sf"/>
</dbReference>
<protein>
    <recommendedName>
        <fullName evidence="13">Sensory/regulatory protein RpfC</fullName>
        <ecNumber evidence="2">2.7.13.3</ecNumber>
    </recommendedName>
    <alternativeName>
        <fullName evidence="14">Virulence sensor protein BvgS</fullName>
    </alternativeName>
</protein>
<evidence type="ECO:0000259" key="18">
    <source>
        <dbReference type="PROSITE" id="PS50109"/>
    </source>
</evidence>
<evidence type="ECO:0000256" key="5">
    <source>
        <dbReference type="ARBA" id="ARBA00022729"/>
    </source>
</evidence>
<dbReference type="InterPro" id="IPR005467">
    <property type="entry name" value="His_kinase_dom"/>
</dbReference>
<evidence type="ECO:0000256" key="10">
    <source>
        <dbReference type="ARBA" id="ARBA00023026"/>
    </source>
</evidence>
<evidence type="ECO:0000256" key="9">
    <source>
        <dbReference type="ARBA" id="ARBA00023012"/>
    </source>
</evidence>
<sequence length="640" mass="69376">MATLPKPNGTAAQISPTCLGIMATTWQLCSPKSLFQHPLIKPNMPDLPNQIGRDSLRAPQMIDEEQIANERYFGLGLIAALIANVLFGAQRLVTELLTNQVTGWWINVFGAVALSMLYFYFRMDQTKRFRLCAHIGIALCALGLVVPVLYGMTSSSWWLVILPLAAVLLMGVRHGVPWAGICALTMVAIHLFGESLLIANAAGETTVESSGSRVMLVLILFGIAARSRWVAERQTDELRQARDAAEQANQAKSDFLANMSHEIRTPMNGVLGMTGLLLESNLNKEQRDYATSICHSGEALLAIINDILDLSKIEAGRMEFESNPFSLDVLVDSVVSVLRIRAEDKGVFFSVGLPEGDGMDYVGDSLRIRQVLFNLLGNAVKFTMQGEVRLEIKVITNGLRFEVRDSGIGISQEGLARIFSNFVQVDSSTSRKFGGTGLGLVISRKLVEGMNGSMGVESELGQGSCFSFELPLKQSERSIWNAPVDALSKMTEVLPVSTAHPAHPGAEQALSKSTDLAKPSVPPVLLVEDHPINQKVATVLLQRMGYEVDLAEDGEKAVSAANKKLYAVILMDVQMPNMNGFDATRAIRSGGGLNADTKIIALTANAMQSDKDACLSAGMNDFLTKPFSKEALTACIQSNL</sequence>
<dbReference type="SUPFAM" id="SSF55874">
    <property type="entry name" value="ATPase domain of HSP90 chaperone/DNA topoisomerase II/histidine kinase"/>
    <property type="match status" value="1"/>
</dbReference>
<dbReference type="PANTHER" id="PTHR45339:SF1">
    <property type="entry name" value="HYBRID SIGNAL TRANSDUCTION HISTIDINE KINASE J"/>
    <property type="match status" value="1"/>
</dbReference>
<dbReference type="InterPro" id="IPR003661">
    <property type="entry name" value="HisK_dim/P_dom"/>
</dbReference>
<feature type="modified residue" description="4-aspartylphosphate" evidence="15">
    <location>
        <position position="572"/>
    </location>
</feature>
<dbReference type="Gene3D" id="1.10.287.130">
    <property type="match status" value="1"/>
</dbReference>
<keyword evidence="17" id="KW-0812">Transmembrane</keyword>
<dbReference type="InterPro" id="IPR036097">
    <property type="entry name" value="HisK_dim/P_sf"/>
</dbReference>
<dbReference type="EMBL" id="FN543104">
    <property type="protein sequence ID" value="CBA28192.1"/>
    <property type="molecule type" value="Genomic_DNA"/>
</dbReference>
<dbReference type="Pfam" id="PF02518">
    <property type="entry name" value="HATPase_c"/>
    <property type="match status" value="1"/>
</dbReference>
<dbReference type="Gene3D" id="3.30.565.10">
    <property type="entry name" value="Histidine kinase-like ATPase, C-terminal domain"/>
    <property type="match status" value="1"/>
</dbReference>
<evidence type="ECO:0000259" key="19">
    <source>
        <dbReference type="PROSITE" id="PS50110"/>
    </source>
</evidence>
<proteinExistence type="predicted"/>
<dbReference type="InterPro" id="IPR001789">
    <property type="entry name" value="Sig_transdc_resp-reg_receiver"/>
</dbReference>
<evidence type="ECO:0000256" key="17">
    <source>
        <dbReference type="SAM" id="Phobius"/>
    </source>
</evidence>
<evidence type="ECO:0000256" key="2">
    <source>
        <dbReference type="ARBA" id="ARBA00012438"/>
    </source>
</evidence>
<dbReference type="FunFam" id="3.30.565.10:FF:000010">
    <property type="entry name" value="Sensor histidine kinase RcsC"/>
    <property type="match status" value="1"/>
</dbReference>
<keyword evidence="17" id="KW-0472">Membrane</keyword>
<keyword evidence="7" id="KW-0418">Kinase</keyword>
<dbReference type="CDD" id="cd17546">
    <property type="entry name" value="REC_hyHK_CKI1_RcsC-like"/>
    <property type="match status" value="1"/>
</dbReference>
<feature type="transmembrane region" description="Helical" evidence="17">
    <location>
        <begin position="104"/>
        <end position="121"/>
    </location>
</feature>
<evidence type="ECO:0000256" key="11">
    <source>
        <dbReference type="ARBA" id="ARBA00058004"/>
    </source>
</evidence>
<dbReference type="GO" id="GO:0005524">
    <property type="term" value="F:ATP binding"/>
    <property type="evidence" value="ECO:0007669"/>
    <property type="project" value="UniProtKB-KW"/>
</dbReference>
<dbReference type="SMART" id="SM00448">
    <property type="entry name" value="REC"/>
    <property type="match status" value="1"/>
</dbReference>
<evidence type="ECO:0000256" key="4">
    <source>
        <dbReference type="ARBA" id="ARBA00022679"/>
    </source>
</evidence>
<keyword evidence="4 20" id="KW-0808">Transferase</keyword>
<dbReference type="EC" id="2.7.13.3" evidence="2"/>
<dbReference type="PANTHER" id="PTHR45339">
    <property type="entry name" value="HYBRID SIGNAL TRANSDUCTION HISTIDINE KINASE J"/>
    <property type="match status" value="1"/>
</dbReference>
<dbReference type="InterPro" id="IPR003594">
    <property type="entry name" value="HATPase_dom"/>
</dbReference>
<feature type="transmembrane region" description="Helical" evidence="17">
    <location>
        <begin position="72"/>
        <end position="92"/>
    </location>
</feature>
<keyword evidence="9" id="KW-0902">Two-component regulatory system</keyword>
<dbReference type="Pfam" id="PF00072">
    <property type="entry name" value="Response_reg"/>
    <property type="match status" value="1"/>
</dbReference>
<feature type="domain" description="Response regulatory" evidence="19">
    <location>
        <begin position="523"/>
        <end position="640"/>
    </location>
</feature>
<feature type="transmembrane region" description="Helical" evidence="17">
    <location>
        <begin position="133"/>
        <end position="150"/>
    </location>
</feature>
<dbReference type="GO" id="GO:0000155">
    <property type="term" value="F:phosphorelay sensor kinase activity"/>
    <property type="evidence" value="ECO:0007669"/>
    <property type="project" value="InterPro"/>
</dbReference>
<organism evidence="20">
    <name type="scientific">Curvibacter symbiont subsp. Hydra magnipapillata</name>
    <dbReference type="NCBI Taxonomy" id="667019"/>
    <lineage>
        <taxon>Bacteria</taxon>
        <taxon>Pseudomonadati</taxon>
        <taxon>Pseudomonadota</taxon>
        <taxon>Betaproteobacteria</taxon>
        <taxon>Burkholderiales</taxon>
        <taxon>Comamonadaceae</taxon>
        <taxon>Curvibacter</taxon>
    </lineage>
</organism>
<comment type="catalytic activity">
    <reaction evidence="1">
        <text>ATP + protein L-histidine = ADP + protein N-phospho-L-histidine.</text>
        <dbReference type="EC" id="2.7.13.3"/>
    </reaction>
</comment>
<evidence type="ECO:0000256" key="1">
    <source>
        <dbReference type="ARBA" id="ARBA00000085"/>
    </source>
</evidence>
<reference evidence="20" key="1">
    <citation type="journal article" date="2010" name="Nature">
        <title>The dynamic genome of Hydra.</title>
        <authorList>
            <person name="Chapman J.A."/>
            <person name="Kirkness E.F."/>
            <person name="Simakov O."/>
            <person name="Hampson S.E."/>
            <person name="Mitros T."/>
            <person name="Weinmaier T."/>
            <person name="Rattei T."/>
            <person name="Balasubramanian P.G."/>
            <person name="Borman J."/>
            <person name="Busam D."/>
            <person name="Disbennett K."/>
            <person name="Pfannkoch C."/>
            <person name="Sumin N."/>
            <person name="Sutton G."/>
            <person name="Viswanathan L."/>
            <person name="Walenz B."/>
            <person name="Goodstein D.M."/>
            <person name="Hellsten U."/>
            <person name="Kawashima T."/>
            <person name="Prochnik S.E."/>
            <person name="Putnam N.H."/>
            <person name="Shu S."/>
            <person name="Blumberg B."/>
            <person name="Dana C.E."/>
            <person name="Gee L."/>
            <person name="Kibler D.F."/>
            <person name="Law L."/>
            <person name="Lindgens D."/>
            <person name="Martinez D.E."/>
            <person name="Peng J."/>
            <person name="Wigge P.A."/>
            <person name="Bertulat B."/>
            <person name="Guder C."/>
            <person name="Nakamura Y."/>
            <person name="Ozbek S."/>
            <person name="Watanabe H."/>
            <person name="Khalturin K."/>
            <person name="Hemmrich G."/>
            <person name="Franke A."/>
            <person name="Augustin R."/>
            <person name="Fraune S."/>
            <person name="Hayakawa E."/>
            <person name="Hayakawa S."/>
            <person name="Hirose M."/>
            <person name="Hwang J."/>
            <person name="Ikeo K."/>
            <person name="Nishimiya-Fujisawa C."/>
            <person name="Ogura A."/>
            <person name="Takahashi T."/>
            <person name="Steinmetz P.R."/>
            <person name="Zhang X."/>
            <person name="Aufschnaiter R."/>
            <person name="Eder M.K."/>
            <person name="Gorny A.K."/>
            <person name="Salvenmoser W."/>
            <person name="Heimberg A.M."/>
            <person name="Wheeler B.M."/>
            <person name="Peterson K.J."/>
            <person name="Boettger A."/>
            <person name="Tischler P."/>
            <person name="Wolf A."/>
            <person name="Gojobori T."/>
            <person name="Remington K.A."/>
            <person name="Strausberg R.L."/>
            <person name="Venter J."/>
            <person name="Technau U."/>
            <person name="Hobmayer B."/>
            <person name="Bosch T.C."/>
            <person name="Holstein T.W."/>
            <person name="Fujisawa T."/>
            <person name="Bode H.R."/>
            <person name="David C.N."/>
            <person name="Rokhsar D.S."/>
            <person name="Steele R.E."/>
        </authorList>
    </citation>
    <scope>NUCLEOTIDE SEQUENCE</scope>
</reference>
<keyword evidence="17" id="KW-1133">Transmembrane helix</keyword>
<dbReference type="PROSITE" id="PS50110">
    <property type="entry name" value="RESPONSE_REGULATORY"/>
    <property type="match status" value="1"/>
</dbReference>
<dbReference type="InterPro" id="IPR004358">
    <property type="entry name" value="Sig_transdc_His_kin-like_C"/>
</dbReference>
<gene>
    <name evidence="20" type="ORF">Csp_A06050</name>
</gene>
<evidence type="ECO:0000256" key="12">
    <source>
        <dbReference type="ARBA" id="ARBA00064003"/>
    </source>
</evidence>
<evidence type="ECO:0000256" key="8">
    <source>
        <dbReference type="ARBA" id="ARBA00022840"/>
    </source>
</evidence>
<dbReference type="CDD" id="cd00082">
    <property type="entry name" value="HisKA"/>
    <property type="match status" value="1"/>
</dbReference>
<name>C9Y904_CURXX</name>
<comment type="subunit">
    <text evidence="12">At low DSF concentrations, interacts with RpfF.</text>
</comment>
<feature type="coiled-coil region" evidence="16">
    <location>
        <begin position="231"/>
        <end position="258"/>
    </location>
</feature>
<dbReference type="FunFam" id="1.10.287.130:FF:000002">
    <property type="entry name" value="Two-component osmosensing histidine kinase"/>
    <property type="match status" value="1"/>
</dbReference>
<evidence type="ECO:0000256" key="3">
    <source>
        <dbReference type="ARBA" id="ARBA00022553"/>
    </source>
</evidence>
<feature type="transmembrane region" description="Helical" evidence="17">
    <location>
        <begin position="214"/>
        <end position="231"/>
    </location>
</feature>
<feature type="domain" description="Histidine kinase" evidence="18">
    <location>
        <begin position="258"/>
        <end position="474"/>
    </location>
</feature>
<evidence type="ECO:0000256" key="6">
    <source>
        <dbReference type="ARBA" id="ARBA00022741"/>
    </source>
</evidence>